<reference evidence="2 3" key="1">
    <citation type="submission" date="2019-02" db="EMBL/GenBank/DDBJ databases">
        <authorList>
            <consortium name="Pathogen Informatics"/>
        </authorList>
    </citation>
    <scope>NUCLEOTIDE SEQUENCE [LARGE SCALE GENOMIC DNA]</scope>
    <source>
        <strain evidence="2 3">3012STDY6756504</strain>
    </source>
</reference>
<organism evidence="2 3">
    <name type="scientific">Nocardia cyriacigeorgica</name>
    <dbReference type="NCBI Taxonomy" id="135487"/>
    <lineage>
        <taxon>Bacteria</taxon>
        <taxon>Bacillati</taxon>
        <taxon>Actinomycetota</taxon>
        <taxon>Actinomycetes</taxon>
        <taxon>Mycobacteriales</taxon>
        <taxon>Nocardiaceae</taxon>
        <taxon>Nocardia</taxon>
    </lineage>
</organism>
<sequence length="62" mass="6125">MLPDARNGIGPGERGGCDLPPTSLLGSSDGVGNCDFAGLLPSPLSGPSDGSGAREFRGPDLL</sequence>
<name>A0A4U8WAB7_9NOCA</name>
<dbReference type="AlphaFoldDB" id="A0A4U8WAB7"/>
<proteinExistence type="predicted"/>
<feature type="compositionally biased region" description="Low complexity" evidence="1">
    <location>
        <begin position="38"/>
        <end position="51"/>
    </location>
</feature>
<evidence type="ECO:0000256" key="1">
    <source>
        <dbReference type="SAM" id="MobiDB-lite"/>
    </source>
</evidence>
<dbReference type="EMBL" id="LR215973">
    <property type="protein sequence ID" value="VFA98718.1"/>
    <property type="molecule type" value="Genomic_DNA"/>
</dbReference>
<feature type="compositionally biased region" description="Basic and acidic residues" evidence="1">
    <location>
        <begin position="52"/>
        <end position="62"/>
    </location>
</feature>
<accession>A0A4U8WAB7</accession>
<evidence type="ECO:0000313" key="2">
    <source>
        <dbReference type="EMBL" id="VFA98718.1"/>
    </source>
</evidence>
<evidence type="ECO:0000313" key="3">
    <source>
        <dbReference type="Proteomes" id="UP000290439"/>
    </source>
</evidence>
<protein>
    <submittedName>
        <fullName evidence="2">Uncharacterized protein</fullName>
    </submittedName>
</protein>
<dbReference type="Proteomes" id="UP000290439">
    <property type="component" value="Chromosome"/>
</dbReference>
<gene>
    <name evidence="2" type="ORF">NCTC10797_02494</name>
</gene>
<dbReference type="RefSeq" id="WP_130917239.1">
    <property type="nucleotide sequence ID" value="NZ_LR215973.1"/>
</dbReference>
<feature type="region of interest" description="Disordered" evidence="1">
    <location>
        <begin position="1"/>
        <end position="62"/>
    </location>
</feature>